<evidence type="ECO:0008006" key="4">
    <source>
        <dbReference type="Google" id="ProtNLM"/>
    </source>
</evidence>
<dbReference type="Proteomes" id="UP000186455">
    <property type="component" value="Unassembled WGS sequence"/>
</dbReference>
<reference evidence="2 3" key="1">
    <citation type="submission" date="2015-06" db="EMBL/GenBank/DDBJ databases">
        <title>Cloning and characterization of the uncialamcin biosynthetic gene cluster.</title>
        <authorList>
            <person name="Yan X."/>
            <person name="Huang T."/>
            <person name="Ge H."/>
            <person name="Shen B."/>
        </authorList>
    </citation>
    <scope>NUCLEOTIDE SEQUENCE [LARGE SCALE GENOMIC DNA]</scope>
    <source>
        <strain evidence="2 3">DCA2648</strain>
    </source>
</reference>
<name>A0A1Q4VEU3_9ACTN</name>
<feature type="compositionally biased region" description="Basic and acidic residues" evidence="1">
    <location>
        <begin position="41"/>
        <end position="57"/>
    </location>
</feature>
<evidence type="ECO:0000256" key="1">
    <source>
        <dbReference type="SAM" id="MobiDB-lite"/>
    </source>
</evidence>
<keyword evidence="3" id="KW-1185">Reference proteome</keyword>
<comment type="caution">
    <text evidence="2">The sequence shown here is derived from an EMBL/GenBank/DDBJ whole genome shotgun (WGS) entry which is preliminary data.</text>
</comment>
<sequence length="639" mass="64129">MSRETDSSSSGPQGRGGAAYPSGTPPYGTPTEGGAAAVGADNERQSVDAPAEDRKTETTLTTRVRINIPGSRPIPPVVMRTPVSDINAGPAAEPDTGATRLPGAPAPGTPGPAAPPGPGAPGEPGRPDKTSEWFAPRKSGAPRGGPGTPEQNGTGEHGGSPAALPAAPAQRTPPPAAARPGARGPATGGGNLGGLPVGGPQSQGGDLPYFTPGPPEAGPEATGELPRTPGAAAPRMSDDTAILTPQQLAPLQPGAPGGPLDGAPGGPGENVSGHTLTSGIPVVPAARDDAFPAGPAADGTGPRTQPRTPEPPAGGGAKPAAPRPKKKGRSKLVMLCVLLVVAAGGTYGAGLLLNHSDVPKGTTVLGVDIGGGTRDEAVKKLEAALGERIAKPLQLSVDGENVPLRPDQSGLTLDTAATVASAAGSDYHPVSVVTSLFGEERVVSPEMPVDTEKLQVQLERAAGAGTGAGDGTIRFEPGKAVAVYGKPGKGIDVKSSLPAVEEAYRTQVRTGRSTPVRLAVTDREPTISKAEVDRMMKDFARPAMSGLVKITAGGQGIPFGPDLSLPKIIGVKAVDGKLVDTYDLKALEELYGSTFDGVLITRGTGDKTPVTPQDVAVALKQALRATGTERTVDIPLNPS</sequence>
<feature type="compositionally biased region" description="Gly residues" evidence="1">
    <location>
        <begin position="255"/>
        <end position="268"/>
    </location>
</feature>
<feature type="compositionally biased region" description="Low complexity" evidence="1">
    <location>
        <begin position="291"/>
        <end position="304"/>
    </location>
</feature>
<feature type="region of interest" description="Disordered" evidence="1">
    <location>
        <begin position="1"/>
        <end position="326"/>
    </location>
</feature>
<dbReference type="RefSeq" id="WP_073784610.1">
    <property type="nucleotide sequence ID" value="NZ_LFBV01000001.1"/>
</dbReference>
<organism evidence="2 3">
    <name type="scientific">Streptomyces uncialis</name>
    <dbReference type="NCBI Taxonomy" id="1048205"/>
    <lineage>
        <taxon>Bacteria</taxon>
        <taxon>Bacillati</taxon>
        <taxon>Actinomycetota</taxon>
        <taxon>Actinomycetes</taxon>
        <taxon>Kitasatosporales</taxon>
        <taxon>Streptomycetaceae</taxon>
        <taxon>Streptomyces</taxon>
    </lineage>
</organism>
<dbReference type="EMBL" id="LFBV01000001">
    <property type="protein sequence ID" value="OKH96337.1"/>
    <property type="molecule type" value="Genomic_DNA"/>
</dbReference>
<feature type="compositionally biased region" description="Pro residues" evidence="1">
    <location>
        <begin position="104"/>
        <end position="121"/>
    </location>
</feature>
<proteinExistence type="predicted"/>
<evidence type="ECO:0000313" key="2">
    <source>
        <dbReference type="EMBL" id="OKH96337.1"/>
    </source>
</evidence>
<dbReference type="STRING" id="1048205.AB852_06975"/>
<feature type="compositionally biased region" description="Low complexity" evidence="1">
    <location>
        <begin position="159"/>
        <end position="170"/>
    </location>
</feature>
<gene>
    <name evidence="2" type="ORF">AB852_06975</name>
</gene>
<feature type="compositionally biased region" description="Low complexity" evidence="1">
    <location>
        <begin position="245"/>
        <end position="254"/>
    </location>
</feature>
<evidence type="ECO:0000313" key="3">
    <source>
        <dbReference type="Proteomes" id="UP000186455"/>
    </source>
</evidence>
<accession>A0A1Q4VEU3</accession>
<feature type="compositionally biased region" description="Gly residues" evidence="1">
    <location>
        <begin position="186"/>
        <end position="197"/>
    </location>
</feature>
<dbReference type="AlphaFoldDB" id="A0A1Q4VEU3"/>
<protein>
    <recommendedName>
        <fullName evidence="4">Peptidoglycan binding domain-containing protein</fullName>
    </recommendedName>
</protein>